<gene>
    <name evidence="3" type="ORF">AF335_08845</name>
    <name evidence="2" type="ORF">FHS36_006422</name>
</gene>
<dbReference type="OrthoDB" id="3900462at2"/>
<reference evidence="2 5" key="3">
    <citation type="submission" date="2020-08" db="EMBL/GenBank/DDBJ databases">
        <title>Genomic Encyclopedia of Type Strains, Phase III (KMG-III): the genomes of soil and plant-associated and newly described type strains.</title>
        <authorList>
            <person name="Whitman W."/>
        </authorList>
    </citation>
    <scope>NUCLEOTIDE SEQUENCE [LARGE SCALE GENOMIC DNA]</scope>
    <source>
        <strain evidence="2 5">CECT 3259</strain>
    </source>
</reference>
<accession>A0A2N8P0U3</accession>
<feature type="compositionally biased region" description="Low complexity" evidence="1">
    <location>
        <begin position="633"/>
        <end position="672"/>
    </location>
</feature>
<name>A0A2N8P0U3_STREU</name>
<dbReference type="Proteomes" id="UP000235945">
    <property type="component" value="Unassembled WGS sequence"/>
</dbReference>
<feature type="region of interest" description="Disordered" evidence="1">
    <location>
        <begin position="140"/>
        <end position="160"/>
    </location>
</feature>
<dbReference type="RefSeq" id="WP_102917730.1">
    <property type="nucleotide sequence ID" value="NZ_JACHJF010000037.1"/>
</dbReference>
<feature type="compositionally biased region" description="Pro residues" evidence="1">
    <location>
        <begin position="703"/>
        <end position="724"/>
    </location>
</feature>
<reference evidence="4" key="2">
    <citation type="submission" date="2015-07" db="EMBL/GenBank/DDBJ databases">
        <authorList>
            <person name="Graham D.E."/>
            <person name="Giannone R.J."/>
            <person name="Gulvik C.A."/>
            <person name="Hettich R.L."/>
            <person name="Klingeman D.M."/>
            <person name="Mahan K.M."/>
            <person name="Parry R.J."/>
            <person name="Spain J.C."/>
        </authorList>
    </citation>
    <scope>NUCLEOTIDE SEQUENCE [LARGE SCALE GENOMIC DNA]</scope>
    <source>
        <strain evidence="4">ATCC 27428</strain>
    </source>
</reference>
<dbReference type="EMBL" id="LGUI01000002">
    <property type="protein sequence ID" value="PNE34637.1"/>
    <property type="molecule type" value="Genomic_DNA"/>
</dbReference>
<evidence type="ECO:0000313" key="2">
    <source>
        <dbReference type="EMBL" id="MBB5122945.1"/>
    </source>
</evidence>
<comment type="caution">
    <text evidence="3">The sequence shown here is derived from an EMBL/GenBank/DDBJ whole genome shotgun (WGS) entry which is preliminary data.</text>
</comment>
<evidence type="ECO:0000313" key="5">
    <source>
        <dbReference type="Proteomes" id="UP000528608"/>
    </source>
</evidence>
<proteinExistence type="predicted"/>
<dbReference type="Proteomes" id="UP000528608">
    <property type="component" value="Unassembled WGS sequence"/>
</dbReference>
<dbReference type="AlphaFoldDB" id="A0A2N8P0U3"/>
<organism evidence="3 4">
    <name type="scientific">Streptomyces eurocidicus</name>
    <name type="common">Streptoverticillium eurocidicus</name>
    <dbReference type="NCBI Taxonomy" id="66423"/>
    <lineage>
        <taxon>Bacteria</taxon>
        <taxon>Bacillati</taxon>
        <taxon>Actinomycetota</taxon>
        <taxon>Actinomycetes</taxon>
        <taxon>Kitasatosporales</taxon>
        <taxon>Streptomycetaceae</taxon>
        <taxon>Streptomyces</taxon>
    </lineage>
</organism>
<evidence type="ECO:0000313" key="3">
    <source>
        <dbReference type="EMBL" id="PNE34637.1"/>
    </source>
</evidence>
<keyword evidence="4" id="KW-1185">Reference proteome</keyword>
<evidence type="ECO:0000256" key="1">
    <source>
        <dbReference type="SAM" id="MobiDB-lite"/>
    </source>
</evidence>
<feature type="region of interest" description="Disordered" evidence="1">
    <location>
        <begin position="603"/>
        <end position="735"/>
    </location>
</feature>
<evidence type="ECO:0000313" key="4">
    <source>
        <dbReference type="Proteomes" id="UP000235945"/>
    </source>
</evidence>
<dbReference type="EMBL" id="JACHJF010000037">
    <property type="protein sequence ID" value="MBB5122945.1"/>
    <property type="molecule type" value="Genomic_DNA"/>
</dbReference>
<protein>
    <submittedName>
        <fullName evidence="3">Uncharacterized protein</fullName>
    </submittedName>
</protein>
<reference evidence="3" key="1">
    <citation type="submission" date="2015-07" db="EMBL/GenBank/DDBJ databases">
        <authorList>
            <person name="Noorani M."/>
        </authorList>
    </citation>
    <scope>NUCLEOTIDE SEQUENCE [LARGE SCALE GENOMIC DNA]</scope>
    <source>
        <strain evidence="3">ATCC 27428</strain>
    </source>
</reference>
<sequence>MQGLRGVYRTLESQVARQAPPDLGPVCELSGPGLLEADERDVARLLLLAAVGSHAGGGPSATAGLLAVSRRYEERSFLCTGRSLPRAGELIGLLDAAVAARSSRMLAEVADHLGQGWPGYPDSVLPAALAALAARLDPGAAPGGGTVTSRTDAGTGGDPGATPVPGAPGARAGIRAGSAGEFAVTPFTCRDAGLRHAAAGRAAQAAALLRQSAERYRATAYRADAAWLFTDVVLAELMAGRIRAAAAVGEEQRRYVEEVFTTLPPATGPGGGAPALTRPPGLRPKALGPEEHEMLLRYLRISQFLIEACRHRSPDDFAAALDLLSFGWTGFAESPYPRVLRHLADRYAAPGAPWDVHLTAQVLWHRMLRSSRVAVTSAHLVATAVALRARLGRAGLPVQADVALLDAAVVHARSYGTGATVEWITRYVAELRPRIPELLRAAITYLQAPTPQEAARLLASYTALRAACAAPDLLFAADLSSGGPLGPAGPVRPAAAPHRMEVAFYGSLLSVEGITVHPVTPPPLQQLLWVLGEQFTRAGERGEEVPFLSAAALAERTGRTPAALAQTVRRFRAVCQERFTEATARPIGPEAVIQGRPGYRLNPDGVELFRPPPAPVSSSAPASFTPKAPAVPPTSFTPSGPAASPTAAAPHASVAPPTAPLAEPSSALAAPRAPAPPPASRTARTPWASSASRVPSAPLTPSTTPPPLPHPPPLPRSRPQPPTGSGPAPSTRSLL</sequence>